<keyword evidence="6" id="KW-0539">Nucleus</keyword>
<keyword evidence="5" id="KW-0694">RNA-binding</keyword>
<evidence type="ECO:0000256" key="5">
    <source>
        <dbReference type="ARBA" id="ARBA00022884"/>
    </source>
</evidence>
<dbReference type="Pfam" id="PF17903">
    <property type="entry name" value="KH_KRR1_1st"/>
    <property type="match status" value="2"/>
</dbReference>
<evidence type="ECO:0000256" key="1">
    <source>
        <dbReference type="ARBA" id="ARBA00004604"/>
    </source>
</evidence>
<dbReference type="GO" id="GO:0032040">
    <property type="term" value="C:small-subunit processome"/>
    <property type="evidence" value="ECO:0007669"/>
    <property type="project" value="TreeGrafter"/>
</dbReference>
<dbReference type="InterPro" id="IPR036612">
    <property type="entry name" value="KH_dom_type_1_sf"/>
</dbReference>
<accession>A0AAW1XYV5</accession>
<keyword evidence="3" id="KW-0690">Ribosome biogenesis</keyword>
<dbReference type="AlphaFoldDB" id="A0AAW1XYV5"/>
<evidence type="ECO:0000313" key="12">
    <source>
        <dbReference type="Proteomes" id="UP001457282"/>
    </source>
</evidence>
<keyword evidence="4" id="KW-0698">rRNA processing</keyword>
<evidence type="ECO:0000256" key="4">
    <source>
        <dbReference type="ARBA" id="ARBA00022552"/>
    </source>
</evidence>
<dbReference type="GO" id="GO:0006364">
    <property type="term" value="P:rRNA processing"/>
    <property type="evidence" value="ECO:0007669"/>
    <property type="project" value="UniProtKB-KW"/>
</dbReference>
<protein>
    <recommendedName>
        <fullName evidence="8">KRR-R motif-containing protein 1</fullName>
    </recommendedName>
</protein>
<evidence type="ECO:0000256" key="2">
    <source>
        <dbReference type="ARBA" id="ARBA00009344"/>
    </source>
</evidence>
<feature type="domain" description="KRR1 small subunit processome component first KH" evidence="9">
    <location>
        <begin position="231"/>
        <end position="311"/>
    </location>
</feature>
<keyword evidence="12" id="KW-1185">Reference proteome</keyword>
<proteinExistence type="inferred from homology"/>
<dbReference type="EMBL" id="JBEDUW010000002">
    <property type="protein sequence ID" value="KAK9941673.1"/>
    <property type="molecule type" value="Genomic_DNA"/>
</dbReference>
<sequence>MEIDKSGPSSSFSNETSFSGFFHEKQENKLKDIWPMIESCLEEIGIACALNLAERSMRVSTTTRTKGRNYFVKATRIVELLTTTHVPPHLAVEILRGGRRHILIKIGNQEGGLCSKYGINKEQFVKQRESLACSLEALAALTCCNLFLNENTLAAVGEAIPLSLVREIVTDCIVKDVNPADSVRKAKKYLSEKHAEHHGMDNLEQPNVDYVGMDKSGPSLDVSGMPEITSFSTSFLIGREKEVQEAWPSVQSFIEEYGISCTLRMGGAERSLTISTTRRTKDPDIMDKAGEFLEMLATTSIPASKAIEILNGRLQHDIIKTGFQDGGLGSKFEMEWGRFENNKERFKRYLKALSRLSKCDVYINESSVVAVGTSAVGLRRFRSIVECCFVKNEDPETIVRRLKLNRKTHRLMKKLEALCV</sequence>
<evidence type="ECO:0000256" key="7">
    <source>
        <dbReference type="ARBA" id="ARBA00023274"/>
    </source>
</evidence>
<name>A0AAW1XYV5_RUBAR</name>
<dbReference type="GO" id="GO:0003723">
    <property type="term" value="F:RNA binding"/>
    <property type="evidence" value="ECO:0007669"/>
    <property type="project" value="UniProtKB-KW"/>
</dbReference>
<organism evidence="11 12">
    <name type="scientific">Rubus argutus</name>
    <name type="common">Southern blackberry</name>
    <dbReference type="NCBI Taxonomy" id="59490"/>
    <lineage>
        <taxon>Eukaryota</taxon>
        <taxon>Viridiplantae</taxon>
        <taxon>Streptophyta</taxon>
        <taxon>Embryophyta</taxon>
        <taxon>Tracheophyta</taxon>
        <taxon>Spermatophyta</taxon>
        <taxon>Magnoliopsida</taxon>
        <taxon>eudicotyledons</taxon>
        <taxon>Gunneridae</taxon>
        <taxon>Pentapetalae</taxon>
        <taxon>rosids</taxon>
        <taxon>fabids</taxon>
        <taxon>Rosales</taxon>
        <taxon>Rosaceae</taxon>
        <taxon>Rosoideae</taxon>
        <taxon>Rosoideae incertae sedis</taxon>
        <taxon>Rubus</taxon>
    </lineage>
</organism>
<gene>
    <name evidence="11" type="ORF">M0R45_007371</name>
</gene>
<dbReference type="Pfam" id="PF21800">
    <property type="entry name" value="KH_KRR1_2nd"/>
    <property type="match status" value="1"/>
</dbReference>
<comment type="subcellular location">
    <subcellularLocation>
        <location evidence="1">Nucleus</location>
        <location evidence="1">Nucleolus</location>
    </subcellularLocation>
</comment>
<evidence type="ECO:0000256" key="8">
    <source>
        <dbReference type="ARBA" id="ARBA00032993"/>
    </source>
</evidence>
<feature type="domain" description="KRR1 small subunit processome component second KH" evidence="10">
    <location>
        <begin position="119"/>
        <end position="185"/>
    </location>
</feature>
<dbReference type="PANTHER" id="PTHR12581:SF0">
    <property type="entry name" value="KRR1 SMALL SUBUNIT PROCESSOME COMPONENT HOMOLOG"/>
    <property type="match status" value="1"/>
</dbReference>
<comment type="caution">
    <text evidence="11">The sequence shown here is derived from an EMBL/GenBank/DDBJ whole genome shotgun (WGS) entry which is preliminary data.</text>
</comment>
<reference evidence="11 12" key="1">
    <citation type="journal article" date="2023" name="G3 (Bethesda)">
        <title>A chromosome-length genome assembly and annotation of blackberry (Rubus argutus, cv. 'Hillquist').</title>
        <authorList>
            <person name="Bruna T."/>
            <person name="Aryal R."/>
            <person name="Dudchenko O."/>
            <person name="Sargent D.J."/>
            <person name="Mead D."/>
            <person name="Buti M."/>
            <person name="Cavallini A."/>
            <person name="Hytonen T."/>
            <person name="Andres J."/>
            <person name="Pham M."/>
            <person name="Weisz D."/>
            <person name="Mascagni F."/>
            <person name="Usai G."/>
            <person name="Natali L."/>
            <person name="Bassil N."/>
            <person name="Fernandez G.E."/>
            <person name="Lomsadze A."/>
            <person name="Armour M."/>
            <person name="Olukolu B."/>
            <person name="Poorten T."/>
            <person name="Britton C."/>
            <person name="Davik J."/>
            <person name="Ashrafi H."/>
            <person name="Aiden E.L."/>
            <person name="Borodovsky M."/>
            <person name="Worthington M."/>
        </authorList>
    </citation>
    <scope>NUCLEOTIDE SEQUENCE [LARGE SCALE GENOMIC DNA]</scope>
    <source>
        <strain evidence="11">PI 553951</strain>
    </source>
</reference>
<dbReference type="Proteomes" id="UP001457282">
    <property type="component" value="Unassembled WGS sequence"/>
</dbReference>
<evidence type="ECO:0000259" key="9">
    <source>
        <dbReference type="Pfam" id="PF17903"/>
    </source>
</evidence>
<evidence type="ECO:0000256" key="6">
    <source>
        <dbReference type="ARBA" id="ARBA00023242"/>
    </source>
</evidence>
<dbReference type="Gene3D" id="3.30.1370.10">
    <property type="entry name" value="K Homology domain, type 1"/>
    <property type="match status" value="4"/>
</dbReference>
<keyword evidence="7" id="KW-0687">Ribonucleoprotein</keyword>
<evidence type="ECO:0000259" key="10">
    <source>
        <dbReference type="Pfam" id="PF21800"/>
    </source>
</evidence>
<dbReference type="InterPro" id="IPR041174">
    <property type="entry name" value="KRR1-like_KH1"/>
</dbReference>
<dbReference type="PANTHER" id="PTHR12581">
    <property type="entry name" value="HIV-1 REV BINDING PROTEIN 2, 3"/>
    <property type="match status" value="1"/>
</dbReference>
<comment type="similarity">
    <text evidence="2">Belongs to the KRR1 family.</text>
</comment>
<dbReference type="InterPro" id="IPR024166">
    <property type="entry name" value="rRNA_assembly_KRR1"/>
</dbReference>
<feature type="domain" description="KRR1 small subunit processome component first KH" evidence="9">
    <location>
        <begin position="18"/>
        <end position="95"/>
    </location>
</feature>
<dbReference type="InterPro" id="IPR048548">
    <property type="entry name" value="KRR1-like_KH2"/>
</dbReference>
<evidence type="ECO:0000256" key="3">
    <source>
        <dbReference type="ARBA" id="ARBA00022517"/>
    </source>
</evidence>
<evidence type="ECO:0000313" key="11">
    <source>
        <dbReference type="EMBL" id="KAK9941673.1"/>
    </source>
</evidence>